<accession>A0ABX5Y037</accession>
<keyword evidence="3" id="KW-1185">Reference proteome</keyword>
<sequence>MKDSINSIEPIFLPQKSSYPKIFLPLHPATVPCRIAPHTWLTHSTKSQKRVCRPQPAALQFLRILEHPAKNRRPANRLGYNRQSSPPRLSHLIPSCCD</sequence>
<proteinExistence type="predicted"/>
<protein>
    <submittedName>
        <fullName evidence="2">Uncharacterized protein</fullName>
    </submittedName>
</protein>
<evidence type="ECO:0000313" key="3">
    <source>
        <dbReference type="Proteomes" id="UP000318081"/>
    </source>
</evidence>
<organism evidence="2 3">
    <name type="scientific">Stieleria magnilauensis</name>
    <dbReference type="NCBI Taxonomy" id="2527963"/>
    <lineage>
        <taxon>Bacteria</taxon>
        <taxon>Pseudomonadati</taxon>
        <taxon>Planctomycetota</taxon>
        <taxon>Planctomycetia</taxon>
        <taxon>Pirellulales</taxon>
        <taxon>Pirellulaceae</taxon>
        <taxon>Stieleria</taxon>
    </lineage>
</organism>
<feature type="region of interest" description="Disordered" evidence="1">
    <location>
        <begin position="72"/>
        <end position="98"/>
    </location>
</feature>
<evidence type="ECO:0000313" key="2">
    <source>
        <dbReference type="EMBL" id="QDV87312.1"/>
    </source>
</evidence>
<gene>
    <name evidence="2" type="ORF">TBK1r_63410</name>
</gene>
<name>A0ABX5Y037_9BACT</name>
<reference evidence="2 3" key="1">
    <citation type="submission" date="2019-02" db="EMBL/GenBank/DDBJ databases">
        <title>Deep-cultivation of Planctomycetes and their phenomic and genomic characterization uncovers novel biology.</title>
        <authorList>
            <person name="Wiegand S."/>
            <person name="Jogler M."/>
            <person name="Boedeker C."/>
            <person name="Pinto D."/>
            <person name="Vollmers J."/>
            <person name="Rivas-Marin E."/>
            <person name="Kohn T."/>
            <person name="Peeters S.H."/>
            <person name="Heuer A."/>
            <person name="Rast P."/>
            <person name="Oberbeckmann S."/>
            <person name="Bunk B."/>
            <person name="Jeske O."/>
            <person name="Meyerdierks A."/>
            <person name="Storesund J.E."/>
            <person name="Kallscheuer N."/>
            <person name="Luecker S."/>
            <person name="Lage O.M."/>
            <person name="Pohl T."/>
            <person name="Merkel B.J."/>
            <person name="Hornburger P."/>
            <person name="Mueller R.-W."/>
            <person name="Bruemmer F."/>
            <person name="Labrenz M."/>
            <person name="Spormann A.M."/>
            <person name="Op den Camp H."/>
            <person name="Overmann J."/>
            <person name="Amann R."/>
            <person name="Jetten M.S.M."/>
            <person name="Mascher T."/>
            <person name="Medema M.H."/>
            <person name="Devos D.P."/>
            <person name="Kaster A.-K."/>
            <person name="Ovreas L."/>
            <person name="Rohde M."/>
            <person name="Galperin M.Y."/>
            <person name="Jogler C."/>
        </authorList>
    </citation>
    <scope>NUCLEOTIDE SEQUENCE [LARGE SCALE GENOMIC DNA]</scope>
    <source>
        <strain evidence="2 3">TBK1r</strain>
    </source>
</reference>
<dbReference type="EMBL" id="CP036432">
    <property type="protein sequence ID" value="QDV87312.1"/>
    <property type="molecule type" value="Genomic_DNA"/>
</dbReference>
<dbReference type="Proteomes" id="UP000318081">
    <property type="component" value="Chromosome"/>
</dbReference>
<evidence type="ECO:0000256" key="1">
    <source>
        <dbReference type="SAM" id="MobiDB-lite"/>
    </source>
</evidence>